<evidence type="ECO:0000256" key="1">
    <source>
        <dbReference type="SAM" id="Phobius"/>
    </source>
</evidence>
<evidence type="ECO:0000313" key="2">
    <source>
        <dbReference type="EMBL" id="KAH3843337.1"/>
    </source>
</evidence>
<reference evidence="2" key="2">
    <citation type="submission" date="2020-11" db="EMBL/GenBank/DDBJ databases">
        <authorList>
            <person name="McCartney M.A."/>
            <person name="Auch B."/>
            <person name="Kono T."/>
            <person name="Mallez S."/>
            <person name="Becker A."/>
            <person name="Gohl D.M."/>
            <person name="Silverstein K.A.T."/>
            <person name="Koren S."/>
            <person name="Bechman K.B."/>
            <person name="Herman A."/>
            <person name="Abrahante J.E."/>
            <person name="Garbe J."/>
        </authorList>
    </citation>
    <scope>NUCLEOTIDE SEQUENCE</scope>
    <source>
        <strain evidence="2">Duluth1</strain>
        <tissue evidence="2">Whole animal</tissue>
    </source>
</reference>
<accession>A0A9D4KNY4</accession>
<protein>
    <submittedName>
        <fullName evidence="2">Uncharacterized protein</fullName>
    </submittedName>
</protein>
<reference evidence="2" key="1">
    <citation type="journal article" date="2019" name="bioRxiv">
        <title>The Genome of the Zebra Mussel, Dreissena polymorpha: A Resource for Invasive Species Research.</title>
        <authorList>
            <person name="McCartney M.A."/>
            <person name="Auch B."/>
            <person name="Kono T."/>
            <person name="Mallez S."/>
            <person name="Zhang Y."/>
            <person name="Obille A."/>
            <person name="Becker A."/>
            <person name="Abrahante J.E."/>
            <person name="Garbe J."/>
            <person name="Badalamenti J.P."/>
            <person name="Herman A."/>
            <person name="Mangelson H."/>
            <person name="Liachko I."/>
            <person name="Sullivan S."/>
            <person name="Sone E.D."/>
            <person name="Koren S."/>
            <person name="Silverstein K.A.T."/>
            <person name="Beckman K.B."/>
            <person name="Gohl D.M."/>
        </authorList>
    </citation>
    <scope>NUCLEOTIDE SEQUENCE</scope>
    <source>
        <strain evidence="2">Duluth1</strain>
        <tissue evidence="2">Whole animal</tissue>
    </source>
</reference>
<gene>
    <name evidence="2" type="ORF">DPMN_116852</name>
</gene>
<organism evidence="2 3">
    <name type="scientific">Dreissena polymorpha</name>
    <name type="common">Zebra mussel</name>
    <name type="synonym">Mytilus polymorpha</name>
    <dbReference type="NCBI Taxonomy" id="45954"/>
    <lineage>
        <taxon>Eukaryota</taxon>
        <taxon>Metazoa</taxon>
        <taxon>Spiralia</taxon>
        <taxon>Lophotrochozoa</taxon>
        <taxon>Mollusca</taxon>
        <taxon>Bivalvia</taxon>
        <taxon>Autobranchia</taxon>
        <taxon>Heteroconchia</taxon>
        <taxon>Euheterodonta</taxon>
        <taxon>Imparidentia</taxon>
        <taxon>Neoheterodontei</taxon>
        <taxon>Myida</taxon>
        <taxon>Dreissenoidea</taxon>
        <taxon>Dreissenidae</taxon>
        <taxon>Dreissena</taxon>
    </lineage>
</organism>
<proteinExistence type="predicted"/>
<comment type="caution">
    <text evidence="2">The sequence shown here is derived from an EMBL/GenBank/DDBJ whole genome shotgun (WGS) entry which is preliminary data.</text>
</comment>
<keyword evidence="1" id="KW-1133">Transmembrane helix</keyword>
<dbReference type="Proteomes" id="UP000828390">
    <property type="component" value="Unassembled WGS sequence"/>
</dbReference>
<name>A0A9D4KNY4_DREPO</name>
<keyword evidence="3" id="KW-1185">Reference proteome</keyword>
<dbReference type="AlphaFoldDB" id="A0A9D4KNY4"/>
<feature type="transmembrane region" description="Helical" evidence="1">
    <location>
        <begin position="20"/>
        <end position="38"/>
    </location>
</feature>
<keyword evidence="1" id="KW-0812">Transmembrane</keyword>
<dbReference type="EMBL" id="JAIWYP010000004">
    <property type="protein sequence ID" value="KAH3843337.1"/>
    <property type="molecule type" value="Genomic_DNA"/>
</dbReference>
<sequence length="147" mass="17103">MVALDWTNKVTSRSNVLNKFHTNWTINVTSMVLTWFYYSHIMKNAPPPVLTRFNHSHLRENAPPPGGHFFYNNGTIFELIQDIGAHPCFSTDRAIFELIQDITRTYVLINFHEDRTIHVTSKVLTLKTDTHRIYDDWTINVASRALT</sequence>
<evidence type="ECO:0000313" key="3">
    <source>
        <dbReference type="Proteomes" id="UP000828390"/>
    </source>
</evidence>
<keyword evidence="1" id="KW-0472">Membrane</keyword>